<evidence type="ECO:0000313" key="3">
    <source>
        <dbReference type="Proteomes" id="UP001057877"/>
    </source>
</evidence>
<feature type="domain" description="Cyanophage baseplate Pam3 plug gp18" evidence="1">
    <location>
        <begin position="1"/>
        <end position="102"/>
    </location>
</feature>
<organism evidence="2 3">
    <name type="scientific">Paenibacillus spongiae</name>
    <dbReference type="NCBI Taxonomy" id="2909671"/>
    <lineage>
        <taxon>Bacteria</taxon>
        <taxon>Bacillati</taxon>
        <taxon>Bacillota</taxon>
        <taxon>Bacilli</taxon>
        <taxon>Bacillales</taxon>
        <taxon>Paenibacillaceae</taxon>
        <taxon>Paenibacillus</taxon>
    </lineage>
</organism>
<dbReference type="RefSeq" id="WP_258384250.1">
    <property type="nucleotide sequence ID" value="NZ_CP091430.1"/>
</dbReference>
<evidence type="ECO:0000313" key="2">
    <source>
        <dbReference type="EMBL" id="UVI28163.1"/>
    </source>
</evidence>
<protein>
    <recommendedName>
        <fullName evidence="1">Cyanophage baseplate Pam3 plug gp18 domain-containing protein</fullName>
    </recommendedName>
</protein>
<evidence type="ECO:0000259" key="1">
    <source>
        <dbReference type="Pfam" id="PF22479"/>
    </source>
</evidence>
<dbReference type="Proteomes" id="UP001057877">
    <property type="component" value="Chromosome"/>
</dbReference>
<keyword evidence="3" id="KW-1185">Reference proteome</keyword>
<dbReference type="InterPro" id="IPR054252">
    <property type="entry name" value="Pam3_gp18"/>
</dbReference>
<gene>
    <name evidence="2" type="ORF">L1F29_22255</name>
</gene>
<dbReference type="Pfam" id="PF22479">
    <property type="entry name" value="Pam3_gp18"/>
    <property type="match status" value="1"/>
</dbReference>
<accession>A0ABY5S3W0</accession>
<proteinExistence type="predicted"/>
<dbReference type="EMBL" id="CP091430">
    <property type="protein sequence ID" value="UVI28163.1"/>
    <property type="molecule type" value="Genomic_DNA"/>
</dbReference>
<name>A0ABY5S3W0_9BACL</name>
<sequence length="108" mass="12338">MNYVDIEKELIPYRFDIEIAEETFSFEVNYNAEHDFFTIDLSLDGEVLAAGVKLVYGVPLFGDIQDHRFPAYPLLPLDLAGDSQSVNWETLSVRVFLYIIDEEAIDDG</sequence>
<reference evidence="2" key="1">
    <citation type="submission" date="2022-01" db="EMBL/GenBank/DDBJ databases">
        <title>Paenibacillus spongiae sp. nov., isolated from marine sponge.</title>
        <authorList>
            <person name="Li Z."/>
            <person name="Zhang M."/>
        </authorList>
    </citation>
    <scope>NUCLEOTIDE SEQUENCE</scope>
    <source>
        <strain evidence="2">PHS-Z3</strain>
    </source>
</reference>